<evidence type="ECO:0000313" key="2">
    <source>
        <dbReference type="Proteomes" id="UP000319298"/>
    </source>
</evidence>
<dbReference type="Proteomes" id="UP000319298">
    <property type="component" value="Chromosome"/>
</dbReference>
<dbReference type="EMBL" id="CP041090">
    <property type="protein sequence ID" value="QDF38816.1"/>
    <property type="molecule type" value="Genomic_DNA"/>
</dbReference>
<accession>A0ABX5W853</accession>
<evidence type="ECO:0000313" key="1">
    <source>
        <dbReference type="EMBL" id="QDF38816.1"/>
    </source>
</evidence>
<protein>
    <recommendedName>
        <fullName evidence="3">Trypsin-like peptidase domain-containing protein</fullName>
    </recommendedName>
</protein>
<reference evidence="1 2" key="2">
    <citation type="journal article" date="2020" name="Int. J. Syst. Evol. Microbiol.">
        <title>Description and complete genome sequences of Bradyrhizobium symbiodeficiens sp. nov., a non-symbiotic bacterium associated with legumes native to Canada.</title>
        <authorList>
            <person name="Bromfield E.S.P."/>
            <person name="Cloutier S."/>
            <person name="Nguyen H.D.T."/>
        </authorList>
    </citation>
    <scope>NUCLEOTIDE SEQUENCE [LARGE SCALE GENOMIC DNA]</scope>
    <source>
        <strain evidence="1 2">65S1MB</strain>
    </source>
</reference>
<name>A0ABX5W853_9BRAD</name>
<proteinExistence type="predicted"/>
<organism evidence="1 2">
    <name type="scientific">Bradyrhizobium symbiodeficiens</name>
    <dbReference type="NCBI Taxonomy" id="1404367"/>
    <lineage>
        <taxon>Bacteria</taxon>
        <taxon>Pseudomonadati</taxon>
        <taxon>Pseudomonadota</taxon>
        <taxon>Alphaproteobacteria</taxon>
        <taxon>Hyphomicrobiales</taxon>
        <taxon>Nitrobacteraceae</taxon>
        <taxon>Bradyrhizobium</taxon>
    </lineage>
</organism>
<gene>
    <name evidence="1" type="ORF">FJN17_15330</name>
</gene>
<evidence type="ECO:0008006" key="3">
    <source>
        <dbReference type="Google" id="ProtNLM"/>
    </source>
</evidence>
<keyword evidence="2" id="KW-1185">Reference proteome</keyword>
<reference evidence="2" key="1">
    <citation type="submission" date="2019-06" db="EMBL/GenBank/DDBJ databases">
        <title>Whole-Genome Sequence of Bradyrhizobium sp. 3 Strain 65S1MB.</title>
        <authorList>
            <person name="Bromfield E.S.P."/>
            <person name="Cloutier S."/>
            <person name="Nguyen H.D.T."/>
        </authorList>
    </citation>
    <scope>NUCLEOTIDE SEQUENCE [LARGE SCALE GENOMIC DNA]</scope>
    <source>
        <strain evidence="2">65S1MB</strain>
    </source>
</reference>
<sequence>MPFPINPSSTDDPRQFLIQDPFGVRHPIISLLSIDNRTHRISGLGTSFRVDPYGQYLTAQHVLEAWFGPARPPNTTVVGLLNPGLVYGLGPIGNDRFVTIATSTVFRTKPEDPVLDGLLGRDSSRMTLDCIPCASRKTRA</sequence>
<dbReference type="RefSeq" id="WP_140480264.1">
    <property type="nucleotide sequence ID" value="NZ_CP041090.2"/>
</dbReference>